<evidence type="ECO:0000256" key="15">
    <source>
        <dbReference type="SAM" id="Phobius"/>
    </source>
</evidence>
<dbReference type="InterPro" id="IPR036396">
    <property type="entry name" value="Cyt_P450_sf"/>
</dbReference>
<dbReference type="InterPro" id="IPR017972">
    <property type="entry name" value="Cyt_P450_CS"/>
</dbReference>
<dbReference type="PROSITE" id="PS00086">
    <property type="entry name" value="CYTOCHROME_P450"/>
    <property type="match status" value="1"/>
</dbReference>
<name>A0A9P7A7A6_9AGAM</name>
<evidence type="ECO:0000256" key="4">
    <source>
        <dbReference type="ARBA" id="ARBA00010617"/>
    </source>
</evidence>
<keyword evidence="9 14" id="KW-0560">Oxidoreductase</keyword>
<gene>
    <name evidence="16" type="ORF">EV702DRAFT_11827</name>
</gene>
<feature type="transmembrane region" description="Helical" evidence="15">
    <location>
        <begin position="40"/>
        <end position="60"/>
    </location>
</feature>
<keyword evidence="10 13" id="KW-0408">Iron</keyword>
<dbReference type="InterPro" id="IPR001128">
    <property type="entry name" value="Cyt_P450"/>
</dbReference>
<keyword evidence="12 15" id="KW-0472">Membrane</keyword>
<evidence type="ECO:0000256" key="5">
    <source>
        <dbReference type="ARBA" id="ARBA00022617"/>
    </source>
</evidence>
<dbReference type="PANTHER" id="PTHR24305">
    <property type="entry name" value="CYTOCHROME P450"/>
    <property type="match status" value="1"/>
</dbReference>
<sequence>MFAQNITRIGCTRTHKKVLLIASSIVPLRYTRHITLFQTVAHYNVVHLPFLIAFAFVYILRFFQQRLSSLFALRHVPGPKSSSWVWGEEKALYYNTPGALYLDWHRSYGHVVKFTGAFGHQLLSVTDPHAISFILGEGAYQFPKPEGVRAWFRMLLGEGILWVEGKEAHEKQRRSVGPALSPQSARNLTPVFYENAAKMVSQWHRLFDAQHSDEIGIEMTNWAGRFALDTVGRATLSYDFDCLRGQPHALAETLDGLTNHEQSLTSFYMKALFWLLPSILHLGKKGQMIRKTRKELGDLATDILKDAEAVSDPNSKTLMSLMLRADKATAVVRMDEEQVAAQMRTIISAGYEPVSATIAWLFFELATNPEWQQAIREEVSTAGDPTFDELNNAYPLLDAFFLETLRLHPPVLENHHEAAETISIPLSEPVAGSGDLHLVIPKGTIISLPVNVIQKDKLTWGFDADDFRPERWLHRGTRTSRELLAFSVGPRGCLGRNFAAAEIKALTVTLLRHFAFSCPHEIEAFQSFVIRPRVKGEGSSSLPLTVRRTL</sequence>
<keyword evidence="11 14" id="KW-0503">Monooxygenase</keyword>
<dbReference type="OrthoDB" id="1470350at2759"/>
<keyword evidence="5 13" id="KW-0349">Heme</keyword>
<keyword evidence="8 15" id="KW-1133">Transmembrane helix</keyword>
<dbReference type="SUPFAM" id="SSF48264">
    <property type="entry name" value="Cytochrome P450"/>
    <property type="match status" value="1"/>
</dbReference>
<dbReference type="PRINTS" id="PR00385">
    <property type="entry name" value="P450"/>
</dbReference>
<dbReference type="Gene3D" id="1.10.630.10">
    <property type="entry name" value="Cytochrome P450"/>
    <property type="match status" value="1"/>
</dbReference>
<dbReference type="PANTHER" id="PTHR24305:SF166">
    <property type="entry name" value="CYTOCHROME P450 12A4, MITOCHONDRIAL-RELATED"/>
    <property type="match status" value="1"/>
</dbReference>
<evidence type="ECO:0000256" key="10">
    <source>
        <dbReference type="ARBA" id="ARBA00023004"/>
    </source>
</evidence>
<organism evidence="16 17">
    <name type="scientific">Suillus placidus</name>
    <dbReference type="NCBI Taxonomy" id="48579"/>
    <lineage>
        <taxon>Eukaryota</taxon>
        <taxon>Fungi</taxon>
        <taxon>Dikarya</taxon>
        <taxon>Basidiomycota</taxon>
        <taxon>Agaricomycotina</taxon>
        <taxon>Agaricomycetes</taxon>
        <taxon>Agaricomycetidae</taxon>
        <taxon>Boletales</taxon>
        <taxon>Suillineae</taxon>
        <taxon>Suillaceae</taxon>
        <taxon>Suillus</taxon>
    </lineage>
</organism>
<dbReference type="EMBL" id="JABBWD010000001">
    <property type="protein sequence ID" value="KAG1783712.1"/>
    <property type="molecule type" value="Genomic_DNA"/>
</dbReference>
<dbReference type="Pfam" id="PF00067">
    <property type="entry name" value="p450"/>
    <property type="match status" value="1"/>
</dbReference>
<comment type="similarity">
    <text evidence="4 14">Belongs to the cytochrome P450 family.</text>
</comment>
<dbReference type="InterPro" id="IPR002403">
    <property type="entry name" value="Cyt_P450_E_grp-IV"/>
</dbReference>
<evidence type="ECO:0000256" key="13">
    <source>
        <dbReference type="PIRSR" id="PIRSR602403-1"/>
    </source>
</evidence>
<evidence type="ECO:0000256" key="2">
    <source>
        <dbReference type="ARBA" id="ARBA00004370"/>
    </source>
</evidence>
<evidence type="ECO:0000313" key="16">
    <source>
        <dbReference type="EMBL" id="KAG1783712.1"/>
    </source>
</evidence>
<comment type="caution">
    <text evidence="16">The sequence shown here is derived from an EMBL/GenBank/DDBJ whole genome shotgun (WGS) entry which is preliminary data.</text>
</comment>
<keyword evidence="6 15" id="KW-0812">Transmembrane</keyword>
<evidence type="ECO:0000256" key="1">
    <source>
        <dbReference type="ARBA" id="ARBA00001971"/>
    </source>
</evidence>
<accession>A0A9P7A7A6</accession>
<feature type="binding site" description="axial binding residue" evidence="13">
    <location>
        <position position="493"/>
    </location>
    <ligand>
        <name>heme</name>
        <dbReference type="ChEBI" id="CHEBI:30413"/>
    </ligand>
    <ligandPart>
        <name>Fe</name>
        <dbReference type="ChEBI" id="CHEBI:18248"/>
    </ligandPart>
</feature>
<evidence type="ECO:0000256" key="8">
    <source>
        <dbReference type="ARBA" id="ARBA00022989"/>
    </source>
</evidence>
<dbReference type="InterPro" id="IPR050121">
    <property type="entry name" value="Cytochrome_P450_monoxygenase"/>
</dbReference>
<evidence type="ECO:0000256" key="14">
    <source>
        <dbReference type="RuleBase" id="RU000461"/>
    </source>
</evidence>
<dbReference type="GO" id="GO:0016020">
    <property type="term" value="C:membrane"/>
    <property type="evidence" value="ECO:0007669"/>
    <property type="project" value="UniProtKB-SubCell"/>
</dbReference>
<evidence type="ECO:0000256" key="3">
    <source>
        <dbReference type="ARBA" id="ARBA00004721"/>
    </source>
</evidence>
<dbReference type="GO" id="GO:0020037">
    <property type="term" value="F:heme binding"/>
    <property type="evidence" value="ECO:0007669"/>
    <property type="project" value="InterPro"/>
</dbReference>
<evidence type="ECO:0000256" key="12">
    <source>
        <dbReference type="ARBA" id="ARBA00023136"/>
    </source>
</evidence>
<keyword evidence="7 13" id="KW-0479">Metal-binding</keyword>
<comment type="cofactor">
    <cofactor evidence="1 13">
        <name>heme</name>
        <dbReference type="ChEBI" id="CHEBI:30413"/>
    </cofactor>
</comment>
<reference evidence="16" key="1">
    <citation type="journal article" date="2020" name="New Phytol.">
        <title>Comparative genomics reveals dynamic genome evolution in host specialist ectomycorrhizal fungi.</title>
        <authorList>
            <person name="Lofgren L.A."/>
            <person name="Nguyen N.H."/>
            <person name="Vilgalys R."/>
            <person name="Ruytinx J."/>
            <person name="Liao H.L."/>
            <person name="Branco S."/>
            <person name="Kuo A."/>
            <person name="LaButti K."/>
            <person name="Lipzen A."/>
            <person name="Andreopoulos W."/>
            <person name="Pangilinan J."/>
            <person name="Riley R."/>
            <person name="Hundley H."/>
            <person name="Na H."/>
            <person name="Barry K."/>
            <person name="Grigoriev I.V."/>
            <person name="Stajich J.E."/>
            <person name="Kennedy P.G."/>
        </authorList>
    </citation>
    <scope>NUCLEOTIDE SEQUENCE</scope>
    <source>
        <strain evidence="16">DOB743</strain>
    </source>
</reference>
<evidence type="ECO:0000256" key="7">
    <source>
        <dbReference type="ARBA" id="ARBA00022723"/>
    </source>
</evidence>
<proteinExistence type="inferred from homology"/>
<dbReference type="AlphaFoldDB" id="A0A9P7A7A6"/>
<dbReference type="GO" id="GO:0005506">
    <property type="term" value="F:iron ion binding"/>
    <property type="evidence" value="ECO:0007669"/>
    <property type="project" value="InterPro"/>
</dbReference>
<keyword evidence="17" id="KW-1185">Reference proteome</keyword>
<evidence type="ECO:0000313" key="17">
    <source>
        <dbReference type="Proteomes" id="UP000714275"/>
    </source>
</evidence>
<protein>
    <submittedName>
        <fullName evidence="16">Cytochrome P450</fullName>
    </submittedName>
</protein>
<dbReference type="Proteomes" id="UP000714275">
    <property type="component" value="Unassembled WGS sequence"/>
</dbReference>
<dbReference type="PRINTS" id="PR00465">
    <property type="entry name" value="EP450IV"/>
</dbReference>
<evidence type="ECO:0000256" key="11">
    <source>
        <dbReference type="ARBA" id="ARBA00023033"/>
    </source>
</evidence>
<dbReference type="GO" id="GO:0004497">
    <property type="term" value="F:monooxygenase activity"/>
    <property type="evidence" value="ECO:0007669"/>
    <property type="project" value="UniProtKB-KW"/>
</dbReference>
<dbReference type="GO" id="GO:0016705">
    <property type="term" value="F:oxidoreductase activity, acting on paired donors, with incorporation or reduction of molecular oxygen"/>
    <property type="evidence" value="ECO:0007669"/>
    <property type="project" value="InterPro"/>
</dbReference>
<comment type="subcellular location">
    <subcellularLocation>
        <location evidence="2">Membrane</location>
    </subcellularLocation>
</comment>
<evidence type="ECO:0000256" key="9">
    <source>
        <dbReference type="ARBA" id="ARBA00023002"/>
    </source>
</evidence>
<comment type="pathway">
    <text evidence="3">Secondary metabolite biosynthesis; terpenoid biosynthesis.</text>
</comment>
<evidence type="ECO:0000256" key="6">
    <source>
        <dbReference type="ARBA" id="ARBA00022692"/>
    </source>
</evidence>